<proteinExistence type="predicted"/>
<comment type="caution">
    <text evidence="1">The sequence shown here is derived from an EMBL/GenBank/DDBJ whole genome shotgun (WGS) entry which is preliminary data.</text>
</comment>
<name>A0A4V3FK49_9ACTN</name>
<evidence type="ECO:0000313" key="1">
    <source>
        <dbReference type="EMBL" id="TDU88813.1"/>
    </source>
</evidence>
<sequence>MRAVAVFGSLSTDRWHELSDVDLDVVIADDVVVNPADEVAALFGGRTAIALYRADSADVVIDSLEEVSIRWHPLGTTSPNIASSVRVFHGELAADEVVAAGEANRAEPDRERLLDAFVRDAVGAWKMLRRGRSWDAVAAVQRMRDSLVVLRGRRDTLLLDPADPATALAEVIREAVNSFEFGVRRTDLLDRLRH</sequence>
<dbReference type="Proteomes" id="UP000295151">
    <property type="component" value="Unassembled WGS sequence"/>
</dbReference>
<protein>
    <recommendedName>
        <fullName evidence="3">Nucleotidyltransferase-like protein</fullName>
    </recommendedName>
</protein>
<dbReference type="EMBL" id="SOCE01000001">
    <property type="protein sequence ID" value="TDU88813.1"/>
    <property type="molecule type" value="Genomic_DNA"/>
</dbReference>
<gene>
    <name evidence="1" type="ORF">EV138_2362</name>
</gene>
<evidence type="ECO:0000313" key="2">
    <source>
        <dbReference type="Proteomes" id="UP000295151"/>
    </source>
</evidence>
<dbReference type="SUPFAM" id="SSF81301">
    <property type="entry name" value="Nucleotidyltransferase"/>
    <property type="match status" value="1"/>
</dbReference>
<evidence type="ECO:0008006" key="3">
    <source>
        <dbReference type="Google" id="ProtNLM"/>
    </source>
</evidence>
<dbReference type="InterPro" id="IPR043519">
    <property type="entry name" value="NT_sf"/>
</dbReference>
<reference evidence="1 2" key="1">
    <citation type="submission" date="2019-03" db="EMBL/GenBank/DDBJ databases">
        <title>Genomic Encyclopedia of Type Strains, Phase III (KMG-III): the genomes of soil and plant-associated and newly described type strains.</title>
        <authorList>
            <person name="Whitman W."/>
        </authorList>
    </citation>
    <scope>NUCLEOTIDE SEQUENCE [LARGE SCALE GENOMIC DNA]</scope>
    <source>
        <strain evidence="1 2">VKM Ac-2575</strain>
    </source>
</reference>
<dbReference type="AlphaFoldDB" id="A0A4V3FK49"/>
<accession>A0A4V3FK49</accession>
<keyword evidence="2" id="KW-1185">Reference proteome</keyword>
<organism evidence="1 2">
    <name type="scientific">Kribbella voronezhensis</name>
    <dbReference type="NCBI Taxonomy" id="2512212"/>
    <lineage>
        <taxon>Bacteria</taxon>
        <taxon>Bacillati</taxon>
        <taxon>Actinomycetota</taxon>
        <taxon>Actinomycetes</taxon>
        <taxon>Propionibacteriales</taxon>
        <taxon>Kribbellaceae</taxon>
        <taxon>Kribbella</taxon>
    </lineage>
</organism>